<dbReference type="Gene3D" id="3.40.1410.10">
    <property type="entry name" value="Chorismate lyase-like"/>
    <property type="match status" value="1"/>
</dbReference>
<dbReference type="SMART" id="SM00345">
    <property type="entry name" value="HTH_GNTR"/>
    <property type="match status" value="1"/>
</dbReference>
<dbReference type="SMART" id="SM00866">
    <property type="entry name" value="UTRA"/>
    <property type="match status" value="1"/>
</dbReference>
<accession>K2NYZ7</accession>
<comment type="caution">
    <text evidence="5">The sequence shown here is derived from an EMBL/GenBank/DDBJ whole genome shotgun (WGS) entry which is preliminary data.</text>
</comment>
<evidence type="ECO:0000256" key="2">
    <source>
        <dbReference type="ARBA" id="ARBA00023125"/>
    </source>
</evidence>
<evidence type="ECO:0000313" key="6">
    <source>
        <dbReference type="Proteomes" id="UP000007374"/>
    </source>
</evidence>
<keyword evidence="6" id="KW-1185">Reference proteome</keyword>
<dbReference type="PROSITE" id="PS50949">
    <property type="entry name" value="HTH_GNTR"/>
    <property type="match status" value="1"/>
</dbReference>
<dbReference type="STRING" id="721133.SAMN05216176_102399"/>
<feature type="domain" description="HTH gntR-type" evidence="4">
    <location>
        <begin position="13"/>
        <end position="81"/>
    </location>
</feature>
<dbReference type="Pfam" id="PF00392">
    <property type="entry name" value="GntR"/>
    <property type="match status" value="1"/>
</dbReference>
<dbReference type="GO" id="GO:0003677">
    <property type="term" value="F:DNA binding"/>
    <property type="evidence" value="ECO:0007669"/>
    <property type="project" value="UniProtKB-KW"/>
</dbReference>
<name>K2NYZ7_9HYPH</name>
<dbReference type="InterPro" id="IPR036390">
    <property type="entry name" value="WH_DNA-bd_sf"/>
</dbReference>
<dbReference type="InterPro" id="IPR036388">
    <property type="entry name" value="WH-like_DNA-bd_sf"/>
</dbReference>
<dbReference type="NCBIfam" id="TIGR02325">
    <property type="entry name" value="C_P_lyase_phnF"/>
    <property type="match status" value="1"/>
</dbReference>
<dbReference type="InterPro" id="IPR000524">
    <property type="entry name" value="Tscrpt_reg_HTH_GntR"/>
</dbReference>
<dbReference type="PRINTS" id="PR00035">
    <property type="entry name" value="HTHGNTR"/>
</dbReference>
<evidence type="ECO:0000313" key="5">
    <source>
        <dbReference type="EMBL" id="EKF44470.1"/>
    </source>
</evidence>
<dbReference type="EMBL" id="AMSI01000001">
    <property type="protein sequence ID" value="EKF44470.1"/>
    <property type="molecule type" value="Genomic_DNA"/>
</dbReference>
<dbReference type="GO" id="GO:0045892">
    <property type="term" value="P:negative regulation of DNA-templated transcription"/>
    <property type="evidence" value="ECO:0007669"/>
    <property type="project" value="TreeGrafter"/>
</dbReference>
<proteinExistence type="predicted"/>
<dbReference type="RefSeq" id="WP_009755717.1">
    <property type="nucleotide sequence ID" value="NZ_AMSI01000001.1"/>
</dbReference>
<dbReference type="PATRIC" id="fig|1231190.3.peg.417"/>
<sequence length="247" mass="26890">MAEAETIERRSGVALWRQIADRMRREIAAGLADEAGRMPPEIVLAARFGVNRHTVRTAIASLVQEGVLRAEQGRGTFVERRQRLSYPIRARTRFSEGLAGQTTGLKAVLLEHVVESASVEVAAALDLVSGAPVLRLETLSQADGRPISRARSWFDAKRFDGIVEAFRKTGSITASFKMLGLADYLRHSTVVTALHADASDLADLRLSPGAIVLVTAAINVDPDCRPVQYSQTRFAADRIELQIAGES</sequence>
<dbReference type="PANTHER" id="PTHR44846:SF1">
    <property type="entry name" value="MANNOSYL-D-GLYCERATE TRANSPORT_METABOLISM SYSTEM REPRESSOR MNGR-RELATED"/>
    <property type="match status" value="1"/>
</dbReference>
<protein>
    <submittedName>
        <fullName evidence="5">GntR family transcriptional regulator</fullName>
    </submittedName>
</protein>
<dbReference type="CDD" id="cd07377">
    <property type="entry name" value="WHTH_GntR"/>
    <property type="match status" value="1"/>
</dbReference>
<reference evidence="5 6" key="1">
    <citation type="journal article" date="2012" name="J. Bacteriol.">
        <title>Genome Sequence of Nitratireductor indicus Type Strain C115.</title>
        <authorList>
            <person name="Lai Q."/>
            <person name="Li G."/>
            <person name="Yu Z."/>
            <person name="Shao Z."/>
        </authorList>
    </citation>
    <scope>NUCLEOTIDE SEQUENCE [LARGE SCALE GENOMIC DNA]</scope>
    <source>
        <strain evidence="5 6">C115</strain>
    </source>
</reference>
<evidence type="ECO:0000256" key="1">
    <source>
        <dbReference type="ARBA" id="ARBA00023015"/>
    </source>
</evidence>
<dbReference type="Proteomes" id="UP000007374">
    <property type="component" value="Unassembled WGS sequence"/>
</dbReference>
<evidence type="ECO:0000259" key="4">
    <source>
        <dbReference type="PROSITE" id="PS50949"/>
    </source>
</evidence>
<dbReference type="InterPro" id="IPR012702">
    <property type="entry name" value="CP_lyase_PhnF"/>
</dbReference>
<keyword evidence="3" id="KW-0804">Transcription</keyword>
<evidence type="ECO:0000256" key="3">
    <source>
        <dbReference type="ARBA" id="ARBA00023163"/>
    </source>
</evidence>
<dbReference type="InterPro" id="IPR028978">
    <property type="entry name" value="Chorismate_lyase_/UTRA_dom_sf"/>
</dbReference>
<dbReference type="AlphaFoldDB" id="K2NYZ7"/>
<dbReference type="InterPro" id="IPR011663">
    <property type="entry name" value="UTRA"/>
</dbReference>
<dbReference type="GO" id="GO:0003700">
    <property type="term" value="F:DNA-binding transcription factor activity"/>
    <property type="evidence" value="ECO:0007669"/>
    <property type="project" value="InterPro"/>
</dbReference>
<keyword evidence="1" id="KW-0805">Transcription regulation</keyword>
<dbReference type="eggNOG" id="COG2188">
    <property type="taxonomic scope" value="Bacteria"/>
</dbReference>
<dbReference type="Gene3D" id="1.10.10.10">
    <property type="entry name" value="Winged helix-like DNA-binding domain superfamily/Winged helix DNA-binding domain"/>
    <property type="match status" value="1"/>
</dbReference>
<organism evidence="5 6">
    <name type="scientific">Nitratireductor indicus C115</name>
    <dbReference type="NCBI Taxonomy" id="1231190"/>
    <lineage>
        <taxon>Bacteria</taxon>
        <taxon>Pseudomonadati</taxon>
        <taxon>Pseudomonadota</taxon>
        <taxon>Alphaproteobacteria</taxon>
        <taxon>Hyphomicrobiales</taxon>
        <taxon>Phyllobacteriaceae</taxon>
        <taxon>Nitratireductor</taxon>
    </lineage>
</organism>
<dbReference type="SUPFAM" id="SSF64288">
    <property type="entry name" value="Chorismate lyase-like"/>
    <property type="match status" value="1"/>
</dbReference>
<dbReference type="PANTHER" id="PTHR44846">
    <property type="entry name" value="MANNOSYL-D-GLYCERATE TRANSPORT/METABOLISM SYSTEM REPRESSOR MNGR-RELATED"/>
    <property type="match status" value="1"/>
</dbReference>
<dbReference type="OrthoDB" id="9800645at2"/>
<keyword evidence="2" id="KW-0238">DNA-binding</keyword>
<dbReference type="InterPro" id="IPR050679">
    <property type="entry name" value="Bact_HTH_transcr_reg"/>
</dbReference>
<dbReference type="Pfam" id="PF07702">
    <property type="entry name" value="UTRA"/>
    <property type="match status" value="1"/>
</dbReference>
<gene>
    <name evidence="5" type="ORF">NA8A_01970</name>
</gene>
<dbReference type="SUPFAM" id="SSF46785">
    <property type="entry name" value="Winged helix' DNA-binding domain"/>
    <property type="match status" value="1"/>
</dbReference>